<sequence>MSKKLTIALATSLLSLGLVPATIAAADVAYNGTFPTNGGYVELSTSDTSAPVQLISSDGYSTRAGLAPYEWHHIDGGD</sequence>
<protein>
    <recommendedName>
        <fullName evidence="4">PEP-CTERM sorting domain-containing protein</fullName>
    </recommendedName>
</protein>
<comment type="caution">
    <text evidence="2">The sequence shown here is derived from an EMBL/GenBank/DDBJ whole genome shotgun (WGS) entry which is preliminary data.</text>
</comment>
<gene>
    <name evidence="2" type="ORF">DS835_04450</name>
</gene>
<evidence type="ECO:0000313" key="2">
    <source>
        <dbReference type="EMBL" id="RHW54306.1"/>
    </source>
</evidence>
<name>A0A396SRP6_9LACO</name>
<dbReference type="AlphaFoldDB" id="A0A396SRP6"/>
<dbReference type="EMBL" id="QOCV01000006">
    <property type="protein sequence ID" value="RHW54306.1"/>
    <property type="molecule type" value="Genomic_DNA"/>
</dbReference>
<evidence type="ECO:0008006" key="4">
    <source>
        <dbReference type="Google" id="ProtNLM"/>
    </source>
</evidence>
<proteinExistence type="predicted"/>
<reference evidence="2 3" key="1">
    <citation type="submission" date="2018-07" db="EMBL/GenBank/DDBJ databases">
        <title>Genome sequences of six Lactobacillus spp. isolated from bumble bee guts.</title>
        <authorList>
            <person name="Motta E.V.S."/>
            <person name="Moran N.A."/>
        </authorList>
    </citation>
    <scope>NUCLEOTIDE SEQUENCE [LARGE SCALE GENOMIC DNA]</scope>
    <source>
        <strain evidence="2 3">OCC3</strain>
    </source>
</reference>
<evidence type="ECO:0000313" key="3">
    <source>
        <dbReference type="Proteomes" id="UP000265862"/>
    </source>
</evidence>
<feature type="chain" id="PRO_5039677922" description="PEP-CTERM sorting domain-containing protein" evidence="1">
    <location>
        <begin position="25"/>
        <end position="78"/>
    </location>
</feature>
<dbReference type="RefSeq" id="WP_118897947.1">
    <property type="nucleotide sequence ID" value="NZ_QOCV01000006.1"/>
</dbReference>
<keyword evidence="1" id="KW-0732">Signal</keyword>
<dbReference type="Proteomes" id="UP000265862">
    <property type="component" value="Unassembled WGS sequence"/>
</dbReference>
<feature type="signal peptide" evidence="1">
    <location>
        <begin position="1"/>
        <end position="24"/>
    </location>
</feature>
<accession>A0A396SRP6</accession>
<evidence type="ECO:0000256" key="1">
    <source>
        <dbReference type="SAM" id="SignalP"/>
    </source>
</evidence>
<organism evidence="2 3">
    <name type="scientific">Lactobacillus bombicola</name>
    <dbReference type="NCBI Taxonomy" id="1505723"/>
    <lineage>
        <taxon>Bacteria</taxon>
        <taxon>Bacillati</taxon>
        <taxon>Bacillota</taxon>
        <taxon>Bacilli</taxon>
        <taxon>Lactobacillales</taxon>
        <taxon>Lactobacillaceae</taxon>
        <taxon>Lactobacillus</taxon>
    </lineage>
</organism>